<dbReference type="InterPro" id="IPR011990">
    <property type="entry name" value="TPR-like_helical_dom_sf"/>
</dbReference>
<name>A0A9D5JU54_9BACT</name>
<dbReference type="Pfam" id="PF13414">
    <property type="entry name" value="TPR_11"/>
    <property type="match status" value="2"/>
</dbReference>
<dbReference type="PANTHER" id="PTHR44858">
    <property type="entry name" value="TETRATRICOPEPTIDE REPEAT PROTEIN 6"/>
    <property type="match status" value="1"/>
</dbReference>
<dbReference type="EMBL" id="WJJP01000194">
    <property type="protein sequence ID" value="MBD3324154.1"/>
    <property type="molecule type" value="Genomic_DNA"/>
</dbReference>
<keyword evidence="2 3" id="KW-0802">TPR repeat</keyword>
<dbReference type="Pfam" id="PF00515">
    <property type="entry name" value="TPR_1"/>
    <property type="match status" value="1"/>
</dbReference>
<dbReference type="SMART" id="SM00028">
    <property type="entry name" value="TPR"/>
    <property type="match status" value="6"/>
</dbReference>
<keyword evidence="4" id="KW-0812">Transmembrane</keyword>
<protein>
    <submittedName>
        <fullName evidence="5">Tetratricopeptide repeat protein</fullName>
    </submittedName>
</protein>
<comment type="caution">
    <text evidence="5">The sequence shown here is derived from an EMBL/GenBank/DDBJ whole genome shotgun (WGS) entry which is preliminary data.</text>
</comment>
<reference evidence="5" key="1">
    <citation type="submission" date="2019-11" db="EMBL/GenBank/DDBJ databases">
        <title>Microbial mats filling the niche in hypersaline microbial mats.</title>
        <authorList>
            <person name="Wong H.L."/>
            <person name="Macleod F.I."/>
            <person name="White R.A. III"/>
            <person name="Burns B.P."/>
        </authorList>
    </citation>
    <scope>NUCLEOTIDE SEQUENCE</scope>
    <source>
        <strain evidence="5">Rbin_158</strain>
    </source>
</reference>
<proteinExistence type="predicted"/>
<feature type="repeat" description="TPR" evidence="3">
    <location>
        <begin position="85"/>
        <end position="118"/>
    </location>
</feature>
<dbReference type="InterPro" id="IPR019734">
    <property type="entry name" value="TPR_rpt"/>
</dbReference>
<evidence type="ECO:0000256" key="4">
    <source>
        <dbReference type="SAM" id="Phobius"/>
    </source>
</evidence>
<evidence type="ECO:0000256" key="3">
    <source>
        <dbReference type="PROSITE-ProRule" id="PRU00339"/>
    </source>
</evidence>
<dbReference type="SUPFAM" id="SSF81901">
    <property type="entry name" value="HCP-like"/>
    <property type="match status" value="1"/>
</dbReference>
<dbReference type="InterPro" id="IPR050498">
    <property type="entry name" value="Ycf3"/>
</dbReference>
<evidence type="ECO:0000313" key="5">
    <source>
        <dbReference type="EMBL" id="MBD3324154.1"/>
    </source>
</evidence>
<dbReference type="Pfam" id="PF13181">
    <property type="entry name" value="TPR_8"/>
    <property type="match status" value="1"/>
</dbReference>
<keyword evidence="4" id="KW-1133">Transmembrane helix</keyword>
<feature type="repeat" description="TPR" evidence="3">
    <location>
        <begin position="223"/>
        <end position="256"/>
    </location>
</feature>
<gene>
    <name evidence="5" type="ORF">GF339_06190</name>
</gene>
<feature type="repeat" description="TPR" evidence="3">
    <location>
        <begin position="155"/>
        <end position="188"/>
    </location>
</feature>
<dbReference type="PANTHER" id="PTHR44858:SF1">
    <property type="entry name" value="UDP-N-ACETYLGLUCOSAMINE--PEPTIDE N-ACETYLGLUCOSAMINYLTRANSFERASE SPINDLY-RELATED"/>
    <property type="match status" value="1"/>
</dbReference>
<keyword evidence="1" id="KW-0677">Repeat</keyword>
<evidence type="ECO:0000313" key="6">
    <source>
        <dbReference type="Proteomes" id="UP000649604"/>
    </source>
</evidence>
<dbReference type="PROSITE" id="PS50005">
    <property type="entry name" value="TPR"/>
    <property type="match status" value="5"/>
</dbReference>
<organism evidence="5 6">
    <name type="scientific">candidate division KSB3 bacterium</name>
    <dbReference type="NCBI Taxonomy" id="2044937"/>
    <lineage>
        <taxon>Bacteria</taxon>
        <taxon>candidate division KSB3</taxon>
    </lineage>
</organism>
<dbReference type="Gene3D" id="1.25.40.10">
    <property type="entry name" value="Tetratricopeptide repeat domain"/>
    <property type="match status" value="2"/>
</dbReference>
<dbReference type="PROSITE" id="PS50293">
    <property type="entry name" value="TPR_REGION"/>
    <property type="match status" value="3"/>
</dbReference>
<feature type="transmembrane region" description="Helical" evidence="4">
    <location>
        <begin position="24"/>
        <end position="44"/>
    </location>
</feature>
<dbReference type="Proteomes" id="UP000649604">
    <property type="component" value="Unassembled WGS sequence"/>
</dbReference>
<accession>A0A9D5JU54</accession>
<dbReference type="AlphaFoldDB" id="A0A9D5JU54"/>
<sequence length="270" mass="31124">MLVRGYVELPLFTGERMMSTMKWAGTWGVGVLCVVMLVGCGPTLEERRQRARTQYELGVAELNQGNLAEAQNAFEQAKKYDSEDPRLYNGMGLIYLQQQEYQKAIAEFQKALRINPNFVEAHNNLGSTYAQMRDWDRAIIEFREATNDPLYRTPELAHYNLGLALLEKGELIEAVKAFHMAVKLRPNFSRALDKYGVALFRLNRVQEAIKQFKEAIKVEPNYIDPYLNLGLAYMKQGKKEEAIAQFRLVLERSRDEDLSTSARRYLEILE</sequence>
<feature type="repeat" description="TPR" evidence="3">
    <location>
        <begin position="189"/>
        <end position="222"/>
    </location>
</feature>
<evidence type="ECO:0000256" key="1">
    <source>
        <dbReference type="ARBA" id="ARBA00022737"/>
    </source>
</evidence>
<feature type="repeat" description="TPR" evidence="3">
    <location>
        <begin position="51"/>
        <end position="84"/>
    </location>
</feature>
<keyword evidence="4" id="KW-0472">Membrane</keyword>
<evidence type="ECO:0000256" key="2">
    <source>
        <dbReference type="ARBA" id="ARBA00022803"/>
    </source>
</evidence>